<dbReference type="PANTHER" id="PTHR21503:SF8">
    <property type="entry name" value="F-BOX ASSOCIATED DOMAIN-CONTAINING PROTEIN-RELATED"/>
    <property type="match status" value="1"/>
</dbReference>
<evidence type="ECO:0000259" key="1">
    <source>
        <dbReference type="PROSITE" id="PS50181"/>
    </source>
</evidence>
<evidence type="ECO:0000313" key="2">
    <source>
        <dbReference type="Proteomes" id="UP000095282"/>
    </source>
</evidence>
<dbReference type="Pfam" id="PF07735">
    <property type="entry name" value="FBA_2"/>
    <property type="match status" value="4"/>
</dbReference>
<dbReference type="InterPro" id="IPR001810">
    <property type="entry name" value="F-box_dom"/>
</dbReference>
<dbReference type="PANTHER" id="PTHR21503">
    <property type="entry name" value="F-BOX-CONTAINING HYPOTHETICAL PROTEIN C.ELEGANS"/>
    <property type="match status" value="1"/>
</dbReference>
<organism evidence="2 3">
    <name type="scientific">Caenorhabditis tropicalis</name>
    <dbReference type="NCBI Taxonomy" id="1561998"/>
    <lineage>
        <taxon>Eukaryota</taxon>
        <taxon>Metazoa</taxon>
        <taxon>Ecdysozoa</taxon>
        <taxon>Nematoda</taxon>
        <taxon>Chromadorea</taxon>
        <taxon>Rhabditida</taxon>
        <taxon>Rhabditina</taxon>
        <taxon>Rhabditomorpha</taxon>
        <taxon>Rhabditoidea</taxon>
        <taxon>Rhabditidae</taxon>
        <taxon>Peloderinae</taxon>
        <taxon>Caenorhabditis</taxon>
    </lineage>
</organism>
<accession>A0A1I7UDN1</accession>
<dbReference type="Proteomes" id="UP000095282">
    <property type="component" value="Unplaced"/>
</dbReference>
<name>A0A1I7UDN1_9PELO</name>
<sequence length="1157" mass="134591">MDPPFPILRLPHVALAEVLDLLEIEEQVVLAMCSQRANTVVKCNRNRRRNPKIVVNYQSCVSYVYDDDVNDLNPLPLIHVHNLSEKSSMPFGHIEKVKIGSNLVDIWIDKNDDPVFLNTFWEDEYIGKGIVTDYLCDLFGVDLFMLTVGAEHGKVVESFQGRSIEILSVYDTHRVIHDDAFHYILTKAKVKHLFVENWSDDVQLNDIHHNHFDTLNVSSGYWLTIDYLMRLDCVEIHIGNQPISNEELNQFLMNWINGGSPRLKLFHSSIREYKEKLALKNINVIYHDEEEEQTRTYKPPFSSDFEIIDNIEIRRADGTIASIVPSIHSCVGHTVDEERFVIIPLINVFISTPCNSLVHFEKVRMGSDLIDLGIIKDSMMLLTFWEDPVIGIKIISNFICDLFGVGLLSLYLFEDHRKLMDVFRGTSIEILVAHDKHKDISDDDLDYIFTNSNAKVLFLRTSSYAFRLRNNYKSNFDSFLVKCAFWVKIEDLMGFDCIEIRIEYPWFSNEDLNRFLKHWISGGSPRLKFFSVNIKDFNEEQALKDIEVQKTTEHTRTYKSLTTEFQFENLEIRRPDGVTASITNFQEKRTFSFAVWPDNVDIRHWNVSAYPWGGDIIEVKLGKHQAVLHISRKPFCFLTMHWTGHFDYYWEHMGTGMKVLADYILDLLGVGIYVLNMITRPQQLVDLYEDKPIEIIAFGGKDTNFSAEDLSYVLTKAKAKHFLIYTWPNDFELNESHRTHFELLVMTGAHHLKIEHLMGFDCIEIRIRDKWFSNEELNRFLMHWINVGNPRLRCFIADIKDFDGEQALKDIKVQKTKKKMSTYKSILFALCSQRAATLFKSLRNGKPNPRIVVDYTGDYGDVGCVEDPEKEFLDLFPIFYLSSMSRGLDTRLERVLMGNHRVDRSIIRNDDSMVITIYWDDKFAGFRTISDYLCDCFGGNILLLNVTTDYGKIVETYQGKSIDILAIHDRDRDDQSISDDEFNYILSNAKPKILFINIMSVNVKLTNYPKNHFDSLLVINAYWVKMDYLISLDCIEICIWDREFRNEEMNRFILHWINGGFPRLKLFYAGIENFNERVALKDINVQKGAQNSRIFKSLSTELEFGNLEIRRNDGLIASIKRFEGFVNFGFAVWPDCGDTPNRDVVKAVNYLVDSNQY</sequence>
<keyword evidence="2" id="KW-1185">Reference proteome</keyword>
<protein>
    <submittedName>
        <fullName evidence="3">F-box domain-containing protein</fullName>
    </submittedName>
</protein>
<reference evidence="3" key="1">
    <citation type="submission" date="2016-11" db="UniProtKB">
        <authorList>
            <consortium name="WormBaseParasite"/>
        </authorList>
    </citation>
    <scope>IDENTIFICATION</scope>
</reference>
<dbReference type="PROSITE" id="PS50181">
    <property type="entry name" value="FBOX"/>
    <property type="match status" value="1"/>
</dbReference>
<evidence type="ECO:0000313" key="3">
    <source>
        <dbReference type="WBParaSite" id="Csp11.Scaffold629.g8271.t2"/>
    </source>
</evidence>
<feature type="domain" description="F-box" evidence="1">
    <location>
        <begin position="4"/>
        <end position="50"/>
    </location>
</feature>
<dbReference type="Pfam" id="PF00646">
    <property type="entry name" value="F-box"/>
    <property type="match status" value="1"/>
</dbReference>
<proteinExistence type="predicted"/>
<dbReference type="AlphaFoldDB" id="A0A1I7UDN1"/>
<dbReference type="WBParaSite" id="Csp11.Scaffold629.g8271.t2">
    <property type="protein sequence ID" value="Csp11.Scaffold629.g8271.t2"/>
    <property type="gene ID" value="Csp11.Scaffold629.g8271"/>
</dbReference>
<dbReference type="InterPro" id="IPR012885">
    <property type="entry name" value="F-box_Sdz-33"/>
</dbReference>